<name>X1RE15_9ZZZZ</name>
<dbReference type="EMBL" id="BARV01039081">
    <property type="protein sequence ID" value="GAI53834.1"/>
    <property type="molecule type" value="Genomic_DNA"/>
</dbReference>
<proteinExistence type="predicted"/>
<reference evidence="1" key="1">
    <citation type="journal article" date="2014" name="Front. Microbiol.">
        <title>High frequency of phylogenetically diverse reductive dehalogenase-homologous genes in deep subseafloor sedimentary metagenomes.</title>
        <authorList>
            <person name="Kawai M."/>
            <person name="Futagami T."/>
            <person name="Toyoda A."/>
            <person name="Takaki Y."/>
            <person name="Nishi S."/>
            <person name="Hori S."/>
            <person name="Arai W."/>
            <person name="Tsubouchi T."/>
            <person name="Morono Y."/>
            <person name="Uchiyama I."/>
            <person name="Ito T."/>
            <person name="Fujiyama A."/>
            <person name="Inagaki F."/>
            <person name="Takami H."/>
        </authorList>
    </citation>
    <scope>NUCLEOTIDE SEQUENCE</scope>
    <source>
        <strain evidence="1">Expedition CK06-06</strain>
    </source>
</reference>
<evidence type="ECO:0000313" key="1">
    <source>
        <dbReference type="EMBL" id="GAI53834.1"/>
    </source>
</evidence>
<feature type="non-terminal residue" evidence="1">
    <location>
        <position position="40"/>
    </location>
</feature>
<dbReference type="AlphaFoldDB" id="X1RE15"/>
<gene>
    <name evidence="1" type="ORF">S06H3_60005</name>
</gene>
<comment type="caution">
    <text evidence="1">The sequence shown here is derived from an EMBL/GenBank/DDBJ whole genome shotgun (WGS) entry which is preliminary data.</text>
</comment>
<organism evidence="1">
    <name type="scientific">marine sediment metagenome</name>
    <dbReference type="NCBI Taxonomy" id="412755"/>
    <lineage>
        <taxon>unclassified sequences</taxon>
        <taxon>metagenomes</taxon>
        <taxon>ecological metagenomes</taxon>
    </lineage>
</organism>
<protein>
    <submittedName>
        <fullName evidence="1">Uncharacterized protein</fullName>
    </submittedName>
</protein>
<sequence length="40" mass="4304">MNVKGKAGTVGYDLQPLTKAELLRILLIIEPATFGTESSQ</sequence>
<accession>X1RE15</accession>